<comment type="caution">
    <text evidence="3">The sequence shown here is derived from an EMBL/GenBank/DDBJ whole genome shotgun (WGS) entry which is preliminary data.</text>
</comment>
<organism evidence="3 4">
    <name type="scientific">Cellulomonas algicola</name>
    <dbReference type="NCBI Taxonomy" id="2071633"/>
    <lineage>
        <taxon>Bacteria</taxon>
        <taxon>Bacillati</taxon>
        <taxon>Actinomycetota</taxon>
        <taxon>Actinomycetes</taxon>
        <taxon>Micrococcales</taxon>
        <taxon>Cellulomonadaceae</taxon>
        <taxon>Cellulomonas</taxon>
    </lineage>
</organism>
<reference evidence="3 4" key="1">
    <citation type="submission" date="2018-11" db="EMBL/GenBank/DDBJ databases">
        <title>Draft genome sequence of Cellulomonas takizawaensis strain TKZ-21.</title>
        <authorList>
            <person name="Yamamura H."/>
            <person name="Hayashi T."/>
            <person name="Hamada M."/>
            <person name="Serisawa Y."/>
            <person name="Matsuyama K."/>
            <person name="Nakagawa Y."/>
            <person name="Otoguro M."/>
            <person name="Yanagida F."/>
            <person name="Hayakawa M."/>
        </authorList>
    </citation>
    <scope>NUCLEOTIDE SEQUENCE [LARGE SCALE GENOMIC DNA]</scope>
    <source>
        <strain evidence="3 4">TKZ-21</strain>
    </source>
</reference>
<feature type="chain" id="PRO_5019543382" description="PASTA domain-containing protein" evidence="2">
    <location>
        <begin position="32"/>
        <end position="147"/>
    </location>
</feature>
<evidence type="ECO:0000313" key="4">
    <source>
        <dbReference type="Proteomes" id="UP000288246"/>
    </source>
</evidence>
<feature type="region of interest" description="Disordered" evidence="1">
    <location>
        <begin position="26"/>
        <end position="68"/>
    </location>
</feature>
<proteinExistence type="predicted"/>
<keyword evidence="4" id="KW-1185">Reference proteome</keyword>
<gene>
    <name evidence="3" type="ORF">CTKZ_08820</name>
</gene>
<name>A0A401UXQ6_9CELL</name>
<evidence type="ECO:0008006" key="5">
    <source>
        <dbReference type="Google" id="ProtNLM"/>
    </source>
</evidence>
<dbReference type="EMBL" id="BHYL01000059">
    <property type="protein sequence ID" value="GCD19320.1"/>
    <property type="molecule type" value="Genomic_DNA"/>
</dbReference>
<dbReference type="Gene3D" id="3.30.10.20">
    <property type="match status" value="1"/>
</dbReference>
<dbReference type="RefSeq" id="WP_124341855.1">
    <property type="nucleotide sequence ID" value="NZ_BHYL01000059.1"/>
</dbReference>
<dbReference type="OrthoDB" id="4335972at2"/>
<feature type="signal peptide" evidence="2">
    <location>
        <begin position="1"/>
        <end position="31"/>
    </location>
</feature>
<protein>
    <recommendedName>
        <fullName evidence="5">PASTA domain-containing protein</fullName>
    </recommendedName>
</protein>
<evidence type="ECO:0000313" key="3">
    <source>
        <dbReference type="EMBL" id="GCD19320.1"/>
    </source>
</evidence>
<dbReference type="Proteomes" id="UP000288246">
    <property type="component" value="Unassembled WGS sequence"/>
</dbReference>
<dbReference type="PROSITE" id="PS51257">
    <property type="entry name" value="PROKAR_LIPOPROTEIN"/>
    <property type="match status" value="1"/>
</dbReference>
<keyword evidence="2" id="KW-0732">Signal</keyword>
<dbReference type="AlphaFoldDB" id="A0A401UXQ6"/>
<evidence type="ECO:0000256" key="1">
    <source>
        <dbReference type="SAM" id="MobiDB-lite"/>
    </source>
</evidence>
<sequence>MTARPARFWLVSLTAAAAASVSACTTTTAPADPTPPPVTVTVTAPAPEATPTPPAETAPTDAAPAPAPAHETFTMPALIGVNLQLAQDQLQALGSFVLDQTDASTLGRVQVLDSNWQVCGQDPAAGTVVPVETVVVLASVKLDEVCP</sequence>
<evidence type="ECO:0000256" key="2">
    <source>
        <dbReference type="SAM" id="SignalP"/>
    </source>
</evidence>
<accession>A0A401UXQ6</accession>